<dbReference type="PANTHER" id="PTHR20857:SF15">
    <property type="entry name" value="THIAMINE-PHOSPHATE SYNTHASE"/>
    <property type="match status" value="1"/>
</dbReference>
<sequence length="202" mass="21939">MSDILCVTNRKLCRGSFLERVGQIARAKPAGLILREKDLPEDEYIALARQVLKICGAYGVNCFLHTFAEVAAALGAEFLHVPFPILMSMSGREKARFRKLGASCHSVEEAKAAEKQGCTYITAGHIFETDCKRGLAGRGLKFLEEICACVSIPVYAIGGIDAENIGKIRKAGAAGACVMSGLMECKDTADYLRALERRNDFS</sequence>
<dbReference type="InterPro" id="IPR013785">
    <property type="entry name" value="Aldolase_TIM"/>
</dbReference>
<evidence type="ECO:0000259" key="3">
    <source>
        <dbReference type="Pfam" id="PF02581"/>
    </source>
</evidence>
<gene>
    <name evidence="4" type="ORF">PUP29_06380</name>
</gene>
<name>A0AAU8A5L5_9FIRM</name>
<dbReference type="InterPro" id="IPR022998">
    <property type="entry name" value="ThiamineP_synth_TenI"/>
</dbReference>
<dbReference type="GO" id="GO:0004789">
    <property type="term" value="F:thiamine-phosphate diphosphorylase activity"/>
    <property type="evidence" value="ECO:0007669"/>
    <property type="project" value="TreeGrafter"/>
</dbReference>
<evidence type="ECO:0000256" key="2">
    <source>
        <dbReference type="ARBA" id="ARBA00022977"/>
    </source>
</evidence>
<reference evidence="4" key="1">
    <citation type="submission" date="2023-02" db="EMBL/GenBank/DDBJ databases">
        <title>Gut commensal Christensenella minuta modulates host metabolism via a new class of secondary bile acids.</title>
        <authorList>
            <person name="Liu C."/>
        </authorList>
    </citation>
    <scope>NUCLEOTIDE SEQUENCE</scope>
    <source>
        <strain evidence="4">CA70</strain>
    </source>
</reference>
<protein>
    <submittedName>
        <fullName evidence="4">Thiamine phosphate synthase</fullName>
    </submittedName>
</protein>
<dbReference type="GO" id="GO:0005737">
    <property type="term" value="C:cytoplasm"/>
    <property type="evidence" value="ECO:0007669"/>
    <property type="project" value="TreeGrafter"/>
</dbReference>
<dbReference type="GO" id="GO:0009228">
    <property type="term" value="P:thiamine biosynthetic process"/>
    <property type="evidence" value="ECO:0007669"/>
    <property type="project" value="UniProtKB-KW"/>
</dbReference>
<dbReference type="AlphaFoldDB" id="A0AAU8A5L5"/>
<dbReference type="CDD" id="cd00564">
    <property type="entry name" value="TMP_TenI"/>
    <property type="match status" value="1"/>
</dbReference>
<comment type="pathway">
    <text evidence="1">Cofactor biosynthesis; thiamine diphosphate biosynthesis.</text>
</comment>
<organism evidence="4">
    <name type="scientific">Christensenella massiliensis</name>
    <dbReference type="NCBI Taxonomy" id="1805714"/>
    <lineage>
        <taxon>Bacteria</taxon>
        <taxon>Bacillati</taxon>
        <taxon>Bacillota</taxon>
        <taxon>Clostridia</taxon>
        <taxon>Christensenellales</taxon>
        <taxon>Christensenellaceae</taxon>
        <taxon>Christensenella</taxon>
    </lineage>
</organism>
<dbReference type="RefSeq" id="WP_079546684.1">
    <property type="nucleotide sequence ID" value="NZ_CP117826.1"/>
</dbReference>
<keyword evidence="2" id="KW-0784">Thiamine biosynthesis</keyword>
<proteinExistence type="predicted"/>
<evidence type="ECO:0000313" key="4">
    <source>
        <dbReference type="EMBL" id="XCC61166.1"/>
    </source>
</evidence>
<dbReference type="SUPFAM" id="SSF51391">
    <property type="entry name" value="Thiamin phosphate synthase"/>
    <property type="match status" value="1"/>
</dbReference>
<dbReference type="InterPro" id="IPR036206">
    <property type="entry name" value="ThiamineP_synth_sf"/>
</dbReference>
<dbReference type="PANTHER" id="PTHR20857">
    <property type="entry name" value="THIAMINE-PHOSPHATE PYROPHOSPHORYLASE"/>
    <property type="match status" value="1"/>
</dbReference>
<accession>A0AAU8A5L5</accession>
<dbReference type="Gene3D" id="3.20.20.70">
    <property type="entry name" value="Aldolase class I"/>
    <property type="match status" value="1"/>
</dbReference>
<dbReference type="Pfam" id="PF02581">
    <property type="entry name" value="TMP-TENI"/>
    <property type="match status" value="1"/>
</dbReference>
<evidence type="ECO:0000256" key="1">
    <source>
        <dbReference type="ARBA" id="ARBA00004948"/>
    </source>
</evidence>
<feature type="domain" description="Thiamine phosphate synthase/TenI" evidence="3">
    <location>
        <begin position="5"/>
        <end position="182"/>
    </location>
</feature>
<dbReference type="EMBL" id="CP117826">
    <property type="protein sequence ID" value="XCC61166.1"/>
    <property type="molecule type" value="Genomic_DNA"/>
</dbReference>